<name>A0AAP4C6J9_9MICC</name>
<feature type="domain" description="N-acetyltransferase" evidence="3">
    <location>
        <begin position="20"/>
        <end position="191"/>
    </location>
</feature>
<keyword evidence="2 4" id="KW-0012">Acyltransferase</keyword>
<protein>
    <submittedName>
        <fullName evidence="4">GNAT family N-acetyltransferase</fullName>
        <ecNumber evidence="4">2.3.1.-</ecNumber>
    </submittedName>
</protein>
<dbReference type="InterPro" id="IPR000182">
    <property type="entry name" value="GNAT_dom"/>
</dbReference>
<dbReference type="CDD" id="cd04301">
    <property type="entry name" value="NAT_SF"/>
    <property type="match status" value="1"/>
</dbReference>
<keyword evidence="1 4" id="KW-0808">Transferase</keyword>
<evidence type="ECO:0000256" key="1">
    <source>
        <dbReference type="ARBA" id="ARBA00022679"/>
    </source>
</evidence>
<sequence length="194" mass="21432">MSADLAPATEAELARAPEGYVVRRLDAADVAELMPLEAELFPLDRWDERMMREELSHPEWRQYWGVAEQGSVVEGGGEAESGALIAYAGLQYSPHIADVQTIGVVPEHSGRGVARYLMWLMESRARDWGATHMMLEVRASNERAIELYQRNGFEEIARRRGYYPGGTPAAPGIANASSAGEDAVIMQKDIRGKV</sequence>
<dbReference type="Proteomes" id="UP001240483">
    <property type="component" value="Unassembled WGS sequence"/>
</dbReference>
<dbReference type="PANTHER" id="PTHR43420">
    <property type="entry name" value="ACETYLTRANSFERASE"/>
    <property type="match status" value="1"/>
</dbReference>
<reference evidence="4" key="1">
    <citation type="submission" date="2023-05" db="EMBL/GenBank/DDBJ databases">
        <title>Cataloging the Phylogenetic Diversity of Human Bladder Bacteria.</title>
        <authorList>
            <person name="Du J."/>
        </authorList>
    </citation>
    <scope>NUCLEOTIDE SEQUENCE</scope>
    <source>
        <strain evidence="4">UMB9978</strain>
    </source>
</reference>
<dbReference type="PANTHER" id="PTHR43420:SF44">
    <property type="entry name" value="ACETYLTRANSFERASE YPEA"/>
    <property type="match status" value="1"/>
</dbReference>
<dbReference type="Pfam" id="PF00583">
    <property type="entry name" value="Acetyltransf_1"/>
    <property type="match status" value="1"/>
</dbReference>
<comment type="caution">
    <text evidence="4">The sequence shown here is derived from an EMBL/GenBank/DDBJ whole genome shotgun (WGS) entry which is preliminary data.</text>
</comment>
<dbReference type="AlphaFoldDB" id="A0AAP4C6J9"/>
<accession>A0AAP4C6J9</accession>
<dbReference type="InterPro" id="IPR016181">
    <property type="entry name" value="Acyl_CoA_acyltransferase"/>
</dbReference>
<dbReference type="GO" id="GO:0016747">
    <property type="term" value="F:acyltransferase activity, transferring groups other than amino-acyl groups"/>
    <property type="evidence" value="ECO:0007669"/>
    <property type="project" value="InterPro"/>
</dbReference>
<dbReference type="InterPro" id="IPR050680">
    <property type="entry name" value="YpeA/RimI_acetyltransf"/>
</dbReference>
<organism evidence="4 5">
    <name type="scientific">Pseudoglutamicibacter cumminsii</name>
    <dbReference type="NCBI Taxonomy" id="156979"/>
    <lineage>
        <taxon>Bacteria</taxon>
        <taxon>Bacillati</taxon>
        <taxon>Actinomycetota</taxon>
        <taxon>Actinomycetes</taxon>
        <taxon>Micrococcales</taxon>
        <taxon>Micrococcaceae</taxon>
        <taxon>Pseudoglutamicibacter</taxon>
    </lineage>
</organism>
<dbReference type="RefSeq" id="WP_285333146.1">
    <property type="nucleotide sequence ID" value="NZ_JASODW010000005.1"/>
</dbReference>
<dbReference type="SUPFAM" id="SSF55729">
    <property type="entry name" value="Acyl-CoA N-acyltransferases (Nat)"/>
    <property type="match status" value="1"/>
</dbReference>
<dbReference type="PROSITE" id="PS51186">
    <property type="entry name" value="GNAT"/>
    <property type="match status" value="1"/>
</dbReference>
<evidence type="ECO:0000313" key="5">
    <source>
        <dbReference type="Proteomes" id="UP001240483"/>
    </source>
</evidence>
<evidence type="ECO:0000313" key="4">
    <source>
        <dbReference type="EMBL" id="MDK6275238.1"/>
    </source>
</evidence>
<dbReference type="EMBL" id="JASODW010000005">
    <property type="protein sequence ID" value="MDK6275238.1"/>
    <property type="molecule type" value="Genomic_DNA"/>
</dbReference>
<proteinExistence type="predicted"/>
<dbReference type="EC" id="2.3.1.-" evidence="4"/>
<evidence type="ECO:0000259" key="3">
    <source>
        <dbReference type="PROSITE" id="PS51186"/>
    </source>
</evidence>
<gene>
    <name evidence="4" type="ORF">QP116_05745</name>
</gene>
<dbReference type="Gene3D" id="3.40.630.30">
    <property type="match status" value="1"/>
</dbReference>
<evidence type="ECO:0000256" key="2">
    <source>
        <dbReference type="ARBA" id="ARBA00023315"/>
    </source>
</evidence>